<gene>
    <name evidence="1" type="ORF">E3U43_019716</name>
</gene>
<keyword evidence="2" id="KW-1185">Reference proteome</keyword>
<name>A0ACD3QUC2_LARCR</name>
<dbReference type="EMBL" id="CM011687">
    <property type="protein sequence ID" value="TMS10723.1"/>
    <property type="molecule type" value="Genomic_DNA"/>
</dbReference>
<evidence type="ECO:0000313" key="2">
    <source>
        <dbReference type="Proteomes" id="UP000793456"/>
    </source>
</evidence>
<evidence type="ECO:0000313" key="1">
    <source>
        <dbReference type="EMBL" id="TMS10723.1"/>
    </source>
</evidence>
<protein>
    <submittedName>
        <fullName evidence="1">Uncharacterized protein</fullName>
    </submittedName>
</protein>
<proteinExistence type="predicted"/>
<organism evidence="1 2">
    <name type="scientific">Larimichthys crocea</name>
    <name type="common">Large yellow croaker</name>
    <name type="synonym">Pseudosciaena crocea</name>
    <dbReference type="NCBI Taxonomy" id="215358"/>
    <lineage>
        <taxon>Eukaryota</taxon>
        <taxon>Metazoa</taxon>
        <taxon>Chordata</taxon>
        <taxon>Craniata</taxon>
        <taxon>Vertebrata</taxon>
        <taxon>Euteleostomi</taxon>
        <taxon>Actinopterygii</taxon>
        <taxon>Neopterygii</taxon>
        <taxon>Teleostei</taxon>
        <taxon>Neoteleostei</taxon>
        <taxon>Acanthomorphata</taxon>
        <taxon>Eupercaria</taxon>
        <taxon>Sciaenidae</taxon>
        <taxon>Larimichthys</taxon>
    </lineage>
</organism>
<reference evidence="1" key="1">
    <citation type="submission" date="2018-11" db="EMBL/GenBank/DDBJ databases">
        <title>The sequence and de novo assembly of Larimichthys crocea genome using PacBio and Hi-C technologies.</title>
        <authorList>
            <person name="Xu P."/>
            <person name="Chen B."/>
            <person name="Zhou Z."/>
            <person name="Ke Q."/>
            <person name="Wu Y."/>
            <person name="Bai H."/>
            <person name="Pu F."/>
        </authorList>
    </citation>
    <scope>NUCLEOTIDE SEQUENCE</scope>
    <source>
        <tissue evidence="1">Muscle</tissue>
    </source>
</reference>
<sequence>MFKREPPEGCERVKVFEEMVSGKSKGFPLFSCPDKNKVNFFPRGSAFCPVKLLCSSLFSPVSPSSCSSSANDSPGPQVTPTLPTAPPPPLATYPASADRSTDTSTGTNTDSPSPDAEAGKDGSAQVLLTS</sequence>
<comment type="caution">
    <text evidence="1">The sequence shown here is derived from an EMBL/GenBank/DDBJ whole genome shotgun (WGS) entry which is preliminary data.</text>
</comment>
<accession>A0ACD3QUC2</accession>
<dbReference type="Proteomes" id="UP000793456">
    <property type="component" value="Chromosome XIV"/>
</dbReference>